<dbReference type="InterPro" id="IPR013785">
    <property type="entry name" value="Aldolase_TIM"/>
</dbReference>
<comment type="similarity">
    <text evidence="2 11">Belongs to the HisA/HisF family.</text>
</comment>
<keyword evidence="7" id="KW-0456">Lyase</keyword>
<keyword evidence="13" id="KW-1185">Reference proteome</keyword>
<evidence type="ECO:0000256" key="8">
    <source>
        <dbReference type="ARBA" id="ARBA00025475"/>
    </source>
</evidence>
<dbReference type="InterPro" id="IPR050064">
    <property type="entry name" value="IGPS_HisA/HisF"/>
</dbReference>
<comment type="pathway">
    <text evidence="1">Amino-acid biosynthesis; L-histidine biosynthesis; L-histidine from 5-phospho-alpha-D-ribose 1-diphosphate: step 5/9.</text>
</comment>
<dbReference type="Gene3D" id="3.20.20.70">
    <property type="entry name" value="Aldolase class I"/>
    <property type="match status" value="1"/>
</dbReference>
<evidence type="ECO:0000256" key="6">
    <source>
        <dbReference type="ARBA" id="ARBA00023102"/>
    </source>
</evidence>
<dbReference type="EC" id="4.3.2.10" evidence="4"/>
<organism evidence="12 13">
    <name type="scientific">Planctomyces bekefii</name>
    <dbReference type="NCBI Taxonomy" id="1653850"/>
    <lineage>
        <taxon>Bacteria</taxon>
        <taxon>Pseudomonadati</taxon>
        <taxon>Planctomycetota</taxon>
        <taxon>Planctomycetia</taxon>
        <taxon>Planctomycetales</taxon>
        <taxon>Planctomycetaceae</taxon>
        <taxon>Planctomyces</taxon>
    </lineage>
</organism>
<dbReference type="UniPathway" id="UPA00031">
    <property type="reaction ID" value="UER00010"/>
</dbReference>
<evidence type="ECO:0000256" key="10">
    <source>
        <dbReference type="ARBA" id="ARBA00047838"/>
    </source>
</evidence>
<dbReference type="GO" id="GO:0016829">
    <property type="term" value="F:lyase activity"/>
    <property type="evidence" value="ECO:0007669"/>
    <property type="project" value="UniProtKB-KW"/>
</dbReference>
<comment type="function">
    <text evidence="8">IGPS catalyzes the conversion of PRFAR and glutamine to IGP, AICAR and glutamate. The HisF subunit catalyzes the cyclization activity that produces IGP and AICAR from PRFAR using the ammonia provided by the HisH subunit.</text>
</comment>
<comment type="caution">
    <text evidence="12">The sequence shown here is derived from an EMBL/GenBank/DDBJ whole genome shotgun (WGS) entry which is preliminary data.</text>
</comment>
<name>A0A5C6M6K1_9PLAN</name>
<reference evidence="12 13" key="2">
    <citation type="submission" date="2019-08" db="EMBL/GenBank/DDBJ databases">
        <authorList>
            <person name="Henke P."/>
        </authorList>
    </citation>
    <scope>NUCLEOTIDE SEQUENCE [LARGE SCALE GENOMIC DNA]</scope>
    <source>
        <strain evidence="12">Phe10_nw2017</strain>
    </source>
</reference>
<dbReference type="AlphaFoldDB" id="A0A5C6M6K1"/>
<evidence type="ECO:0000256" key="5">
    <source>
        <dbReference type="ARBA" id="ARBA00022605"/>
    </source>
</evidence>
<evidence type="ECO:0000256" key="1">
    <source>
        <dbReference type="ARBA" id="ARBA00005091"/>
    </source>
</evidence>
<dbReference type="InterPro" id="IPR006062">
    <property type="entry name" value="His_biosynth"/>
</dbReference>
<protein>
    <recommendedName>
        <fullName evidence="4">imidazole glycerol-phosphate synthase</fullName>
        <ecNumber evidence="4">4.3.2.10</ecNumber>
    </recommendedName>
    <alternativeName>
        <fullName evidence="9">IGP synthase cyclase subunit</fullName>
    </alternativeName>
</protein>
<evidence type="ECO:0000256" key="11">
    <source>
        <dbReference type="RuleBase" id="RU003657"/>
    </source>
</evidence>
<dbReference type="PANTHER" id="PTHR21235:SF2">
    <property type="entry name" value="IMIDAZOLE GLYCEROL PHOSPHATE SYNTHASE HISHF"/>
    <property type="match status" value="1"/>
</dbReference>
<dbReference type="Proteomes" id="UP000321083">
    <property type="component" value="Unassembled WGS sequence"/>
</dbReference>
<comment type="subunit">
    <text evidence="3">Heterodimer of HisH and HisF.</text>
</comment>
<dbReference type="InterPro" id="IPR011060">
    <property type="entry name" value="RibuloseP-bd_barrel"/>
</dbReference>
<keyword evidence="5 11" id="KW-0028">Amino-acid biosynthesis</keyword>
<dbReference type="GO" id="GO:0000107">
    <property type="term" value="F:imidazoleglycerol-phosphate synthase activity"/>
    <property type="evidence" value="ECO:0007669"/>
    <property type="project" value="InterPro"/>
</dbReference>
<dbReference type="GO" id="GO:0000105">
    <property type="term" value="P:L-histidine biosynthetic process"/>
    <property type="evidence" value="ECO:0007669"/>
    <property type="project" value="UniProtKB-UniPathway"/>
</dbReference>
<evidence type="ECO:0000256" key="3">
    <source>
        <dbReference type="ARBA" id="ARBA00011152"/>
    </source>
</evidence>
<dbReference type="EMBL" id="SRHE01000165">
    <property type="protein sequence ID" value="TWW09847.1"/>
    <property type="molecule type" value="Genomic_DNA"/>
</dbReference>
<dbReference type="InterPro" id="IPR004651">
    <property type="entry name" value="HisF"/>
</dbReference>
<sequence length="234" mass="25586">MVKGKQFKEFRDTGNPITAARIYNAQSVDELIFIDIDASVEGRAALIDVIEQVSSELFIPFCVGGGIKDINTISQLLRSGADKVSICTAAVEDAEFIKEAITIFGSQCIVICIDFRKEDNKYIVYTHSGTVRTNKNVLDYIKELSQIHVGEILLNSIDRDGMMEGYDIELLTEATKITNIPIIALGGVGKLSDFSAAFQVADVSAVSAASIFHFTDQSPIKANFFLKSCDVSVR</sequence>
<evidence type="ECO:0000256" key="4">
    <source>
        <dbReference type="ARBA" id="ARBA00012809"/>
    </source>
</evidence>
<evidence type="ECO:0000256" key="9">
    <source>
        <dbReference type="ARBA" id="ARBA00030264"/>
    </source>
</evidence>
<accession>A0A5C6M6K1</accession>
<comment type="catalytic activity">
    <reaction evidence="10">
        <text>5-[(5-phospho-1-deoxy-D-ribulos-1-ylimino)methylamino]-1-(5-phospho-beta-D-ribosyl)imidazole-4-carboxamide + L-glutamine = D-erythro-1-(imidazol-4-yl)glycerol 3-phosphate + 5-amino-1-(5-phospho-beta-D-ribosyl)imidazole-4-carboxamide + L-glutamate + H(+)</text>
        <dbReference type="Rhea" id="RHEA:24793"/>
        <dbReference type="ChEBI" id="CHEBI:15378"/>
        <dbReference type="ChEBI" id="CHEBI:29985"/>
        <dbReference type="ChEBI" id="CHEBI:58278"/>
        <dbReference type="ChEBI" id="CHEBI:58359"/>
        <dbReference type="ChEBI" id="CHEBI:58475"/>
        <dbReference type="ChEBI" id="CHEBI:58525"/>
        <dbReference type="EC" id="4.3.2.10"/>
    </reaction>
</comment>
<keyword evidence="6 11" id="KW-0368">Histidine biosynthesis</keyword>
<reference evidence="12 13" key="1">
    <citation type="submission" date="2019-08" db="EMBL/GenBank/DDBJ databases">
        <title>100 year-old enigma solved: identification of Planctomyces bekefii, the type genus and species of the phylum Planctomycetes.</title>
        <authorList>
            <person name="Svetlana D.N."/>
            <person name="Overmann J."/>
        </authorList>
    </citation>
    <scope>NUCLEOTIDE SEQUENCE [LARGE SCALE GENOMIC DNA]</scope>
    <source>
        <strain evidence="12">Phe10_nw2017</strain>
    </source>
</reference>
<evidence type="ECO:0000313" key="13">
    <source>
        <dbReference type="Proteomes" id="UP000321083"/>
    </source>
</evidence>
<evidence type="ECO:0000313" key="12">
    <source>
        <dbReference type="EMBL" id="TWW09847.1"/>
    </source>
</evidence>
<proteinExistence type="inferred from homology"/>
<dbReference type="SUPFAM" id="SSF51366">
    <property type="entry name" value="Ribulose-phoshate binding barrel"/>
    <property type="match status" value="1"/>
</dbReference>
<evidence type="ECO:0000256" key="7">
    <source>
        <dbReference type="ARBA" id="ARBA00023239"/>
    </source>
</evidence>
<dbReference type="Pfam" id="PF00977">
    <property type="entry name" value="His_biosynth"/>
    <property type="match status" value="1"/>
</dbReference>
<gene>
    <name evidence="12" type="primary">hisF</name>
    <name evidence="12" type="ORF">E3A20_10260</name>
</gene>
<dbReference type="PANTHER" id="PTHR21235">
    <property type="entry name" value="IMIDAZOLE GLYCEROL PHOSPHATE SYNTHASE SUBUNIT HISF/H IGP SYNTHASE SUBUNIT HISF/H"/>
    <property type="match status" value="1"/>
</dbReference>
<evidence type="ECO:0000256" key="2">
    <source>
        <dbReference type="ARBA" id="ARBA00009667"/>
    </source>
</evidence>
<dbReference type="CDD" id="cd04731">
    <property type="entry name" value="HisF"/>
    <property type="match status" value="1"/>
</dbReference>